<proteinExistence type="predicted"/>
<accession>A0A7N2R4H7</accession>
<dbReference type="AlphaFoldDB" id="A0A7N2R4H7"/>
<dbReference type="Gramene" id="QL05p020593:mrna">
    <property type="protein sequence ID" value="QL05p020593:mrna"/>
    <property type="gene ID" value="QL05p020593"/>
</dbReference>
<feature type="chain" id="PRO_5029917578" evidence="1">
    <location>
        <begin position="20"/>
        <end position="109"/>
    </location>
</feature>
<dbReference type="Proteomes" id="UP000594261">
    <property type="component" value="Chromosome 5"/>
</dbReference>
<evidence type="ECO:0000313" key="3">
    <source>
        <dbReference type="Proteomes" id="UP000594261"/>
    </source>
</evidence>
<dbReference type="InParanoid" id="A0A7N2R4H7"/>
<dbReference type="EnsemblPlants" id="QL05p020593:mrna">
    <property type="protein sequence ID" value="QL05p020593:mrna"/>
    <property type="gene ID" value="QL05p020593"/>
</dbReference>
<sequence>MRRIVDMMVMLFMLALVVAPYPSLSRMATPQDCVVECDAYCQERWKGDTRNLRLCYVNCKKLCGVSVTDVIYGCILDCAESMSTSFVSGVNEAKDQIDTCYSFCKKKNY</sequence>
<dbReference type="EMBL" id="LRBV02000005">
    <property type="status" value="NOT_ANNOTATED_CDS"/>
    <property type="molecule type" value="Genomic_DNA"/>
</dbReference>
<reference evidence="2" key="2">
    <citation type="submission" date="2021-01" db="UniProtKB">
        <authorList>
            <consortium name="EnsemblPlants"/>
        </authorList>
    </citation>
    <scope>IDENTIFICATION</scope>
</reference>
<keyword evidence="1" id="KW-0732">Signal</keyword>
<protein>
    <submittedName>
        <fullName evidence="2">Uncharacterized protein</fullName>
    </submittedName>
</protein>
<keyword evidence="3" id="KW-1185">Reference proteome</keyword>
<organism evidence="2 3">
    <name type="scientific">Quercus lobata</name>
    <name type="common">Valley oak</name>
    <dbReference type="NCBI Taxonomy" id="97700"/>
    <lineage>
        <taxon>Eukaryota</taxon>
        <taxon>Viridiplantae</taxon>
        <taxon>Streptophyta</taxon>
        <taxon>Embryophyta</taxon>
        <taxon>Tracheophyta</taxon>
        <taxon>Spermatophyta</taxon>
        <taxon>Magnoliopsida</taxon>
        <taxon>eudicotyledons</taxon>
        <taxon>Gunneridae</taxon>
        <taxon>Pentapetalae</taxon>
        <taxon>rosids</taxon>
        <taxon>fabids</taxon>
        <taxon>Fagales</taxon>
        <taxon>Fagaceae</taxon>
        <taxon>Quercus</taxon>
    </lineage>
</organism>
<reference evidence="2 3" key="1">
    <citation type="journal article" date="2016" name="G3 (Bethesda)">
        <title>First Draft Assembly and Annotation of the Genome of a California Endemic Oak Quercus lobata Nee (Fagaceae).</title>
        <authorList>
            <person name="Sork V.L."/>
            <person name="Fitz-Gibbon S.T."/>
            <person name="Puiu D."/>
            <person name="Crepeau M."/>
            <person name="Gugger P.F."/>
            <person name="Sherman R."/>
            <person name="Stevens K."/>
            <person name="Langley C.H."/>
            <person name="Pellegrini M."/>
            <person name="Salzberg S.L."/>
        </authorList>
    </citation>
    <scope>NUCLEOTIDE SEQUENCE [LARGE SCALE GENOMIC DNA]</scope>
    <source>
        <strain evidence="2 3">cv. SW786</strain>
    </source>
</reference>
<evidence type="ECO:0000256" key="1">
    <source>
        <dbReference type="SAM" id="SignalP"/>
    </source>
</evidence>
<feature type="signal peptide" evidence="1">
    <location>
        <begin position="1"/>
        <end position="19"/>
    </location>
</feature>
<name>A0A7N2R4H7_QUELO</name>
<evidence type="ECO:0000313" key="2">
    <source>
        <dbReference type="EnsemblPlants" id="QL05p020593:mrna"/>
    </source>
</evidence>